<evidence type="ECO:0000256" key="1">
    <source>
        <dbReference type="SAM" id="MobiDB-lite"/>
    </source>
</evidence>
<gene>
    <name evidence="4" type="ORF">L6637_14960</name>
    <name evidence="3" type="ORF">L6654_06395</name>
</gene>
<feature type="region of interest" description="Disordered" evidence="1">
    <location>
        <begin position="17"/>
        <end position="188"/>
    </location>
</feature>
<accession>A0A9X1R4S5</accession>
<keyword evidence="2" id="KW-0732">Signal</keyword>
<feature type="signal peptide" evidence="2">
    <location>
        <begin position="1"/>
        <end position="21"/>
    </location>
</feature>
<feature type="chain" id="PRO_5040894851" evidence="2">
    <location>
        <begin position="22"/>
        <end position="376"/>
    </location>
</feature>
<comment type="caution">
    <text evidence="3">The sequence shown here is derived from an EMBL/GenBank/DDBJ whole genome shotgun (WGS) entry which is preliminary data.</text>
</comment>
<dbReference type="AlphaFoldDB" id="A0A9X1R4S5"/>
<evidence type="ECO:0000313" key="5">
    <source>
        <dbReference type="Proteomes" id="UP001139012"/>
    </source>
</evidence>
<evidence type="ECO:0000313" key="6">
    <source>
        <dbReference type="Proteomes" id="UP001139054"/>
    </source>
</evidence>
<proteinExistence type="predicted"/>
<evidence type="ECO:0000313" key="4">
    <source>
        <dbReference type="EMBL" id="MCG2668261.1"/>
    </source>
</evidence>
<dbReference type="InterPro" id="IPR009642">
    <property type="entry name" value="DUF1236"/>
</dbReference>
<sequence>MNKRLLLATTAFVAIATSAFAQSSPSTSTTAPSAQRQQDSTSTSTPSTTSSPSASTTSPSTSSAAPSNSAQTSNPSSTNSAQTQPPSSPSQSAAGQAPNSGNNTSTSQAPASSNSPSQAQTNTTTPQSNQAQTSQPSGNSTQSANPPASSSNQAQQNQTGSNSTNAAQRTNDRQNNADRSSINVNASININDQQRTRVSQSIARLDVRPLTSVNFSVSVGTVVPRDVRLQQLPADVVEIVPQYRGYDFVIVKDEIVIVEPSSYKIVATLPYSGRSTASAPARSEERKTTFSDRDREVIRKHARARPVEREKHVTTGSTVRTEIRTGERVPEGVEVETFPEEVYRDAPTLREYRYINRDSHTYIVEPRERRVIEEID</sequence>
<protein>
    <submittedName>
        <fullName evidence="3">DUF1236 domain-containing protein</fullName>
    </submittedName>
</protein>
<reference evidence="3" key="1">
    <citation type="submission" date="2022-01" db="EMBL/GenBank/DDBJ databases">
        <title>Genome sequnece data of strain Bradyrhizobium sp. nov.</title>
        <authorList>
            <person name="Zhang J."/>
        </authorList>
    </citation>
    <scope>NUCLEOTIDE SEQUENCE</scope>
    <source>
        <strain evidence="4">WYCCWR 12774</strain>
        <strain evidence="3">WYCCWR 13023</strain>
    </source>
</reference>
<evidence type="ECO:0000256" key="2">
    <source>
        <dbReference type="SAM" id="SignalP"/>
    </source>
</evidence>
<organism evidence="3 6">
    <name type="scientific">Bradyrhizobium zhengyangense</name>
    <dbReference type="NCBI Taxonomy" id="2911009"/>
    <lineage>
        <taxon>Bacteria</taxon>
        <taxon>Pseudomonadati</taxon>
        <taxon>Pseudomonadota</taxon>
        <taxon>Alphaproteobacteria</taxon>
        <taxon>Hyphomicrobiales</taxon>
        <taxon>Nitrobacteraceae</taxon>
        <taxon>Bradyrhizobium</taxon>
    </lineage>
</organism>
<dbReference type="Proteomes" id="UP001139054">
    <property type="component" value="Unassembled WGS sequence"/>
</dbReference>
<dbReference type="Proteomes" id="UP001139012">
    <property type="component" value="Unassembled WGS sequence"/>
</dbReference>
<dbReference type="EMBL" id="JAKLTY010000003">
    <property type="protein sequence ID" value="MCG2626254.1"/>
    <property type="molecule type" value="Genomic_DNA"/>
</dbReference>
<keyword evidence="5" id="KW-1185">Reference proteome</keyword>
<dbReference type="Pfam" id="PF06823">
    <property type="entry name" value="DUF1236"/>
    <property type="match status" value="2"/>
</dbReference>
<feature type="compositionally biased region" description="Low complexity" evidence="1">
    <location>
        <begin position="17"/>
        <end position="166"/>
    </location>
</feature>
<evidence type="ECO:0000313" key="3">
    <source>
        <dbReference type="EMBL" id="MCG2626254.1"/>
    </source>
</evidence>
<dbReference type="EMBL" id="JAKLUA010000004">
    <property type="protein sequence ID" value="MCG2668261.1"/>
    <property type="molecule type" value="Genomic_DNA"/>
</dbReference>
<name>A0A9X1R4S5_9BRAD</name>
<dbReference type="Gene3D" id="3.10.450.160">
    <property type="entry name" value="inner membrane protein cigr"/>
    <property type="match status" value="1"/>
</dbReference>